<dbReference type="Proteomes" id="UP001363151">
    <property type="component" value="Unassembled WGS sequence"/>
</dbReference>
<feature type="region of interest" description="Disordered" evidence="1">
    <location>
        <begin position="226"/>
        <end position="249"/>
    </location>
</feature>
<keyword evidence="3" id="KW-1185">Reference proteome</keyword>
<sequence length="249" mass="24426">MASDKAANAAAGKTAAAPSSMAPGSSSWLSTVTVVSTLRMLATMSLVPVNPRIIAGVTDDVAAHSASISFFGAVAQLLVLPSCGALSDAAGRRPVLCGCVAAQLGAVRRAAARYGFIGAAPLLACQVLQQAAAIVAAATTQASIGDAVAPAGIAGGDGRSLLVKPLVATLGAGAALKVGLFAAALQRCVWYFGPSGAPAHGASGCSSARGHRRRAASSSAAAAVVAERRAAGDADAPESGARSPRRSRR</sequence>
<evidence type="ECO:0000313" key="2">
    <source>
        <dbReference type="EMBL" id="KAK7238685.1"/>
    </source>
</evidence>
<dbReference type="EMBL" id="JBBJCI010000229">
    <property type="protein sequence ID" value="KAK7238685.1"/>
    <property type="molecule type" value="Genomic_DNA"/>
</dbReference>
<organism evidence="2 3">
    <name type="scientific">Aureococcus anophagefferens</name>
    <name type="common">Harmful bloom alga</name>
    <dbReference type="NCBI Taxonomy" id="44056"/>
    <lineage>
        <taxon>Eukaryota</taxon>
        <taxon>Sar</taxon>
        <taxon>Stramenopiles</taxon>
        <taxon>Ochrophyta</taxon>
        <taxon>Pelagophyceae</taxon>
        <taxon>Pelagomonadales</taxon>
        <taxon>Pelagomonadaceae</taxon>
        <taxon>Aureococcus</taxon>
    </lineage>
</organism>
<accession>A0ABR1FU68</accession>
<evidence type="ECO:0000313" key="3">
    <source>
        <dbReference type="Proteomes" id="UP001363151"/>
    </source>
</evidence>
<comment type="caution">
    <text evidence="2">The sequence shown here is derived from an EMBL/GenBank/DDBJ whole genome shotgun (WGS) entry which is preliminary data.</text>
</comment>
<evidence type="ECO:0000256" key="1">
    <source>
        <dbReference type="SAM" id="MobiDB-lite"/>
    </source>
</evidence>
<name>A0ABR1FU68_AURAN</name>
<gene>
    <name evidence="2" type="primary">PUF8</name>
    <name evidence="2" type="ORF">SO694_00020495</name>
</gene>
<reference evidence="2 3" key="1">
    <citation type="submission" date="2024-03" db="EMBL/GenBank/DDBJ databases">
        <title>Aureococcus anophagefferens CCMP1851 and Kratosvirus quantuckense: Draft genome of a second virus-susceptible host strain in the model system.</title>
        <authorList>
            <person name="Chase E."/>
            <person name="Truchon A.R."/>
            <person name="Schepens W."/>
            <person name="Wilhelm S.W."/>
        </authorList>
    </citation>
    <scope>NUCLEOTIDE SEQUENCE [LARGE SCALE GENOMIC DNA]</scope>
    <source>
        <strain evidence="2 3">CCMP1851</strain>
    </source>
</reference>
<proteinExistence type="predicted"/>
<protein>
    <submittedName>
        <fullName evidence="2">mRNA binding protein</fullName>
    </submittedName>
</protein>